<accession>A0AAE1E4B4</accession>
<organism evidence="1 2">
    <name type="scientific">Elysia crispata</name>
    <name type="common">lettuce slug</name>
    <dbReference type="NCBI Taxonomy" id="231223"/>
    <lineage>
        <taxon>Eukaryota</taxon>
        <taxon>Metazoa</taxon>
        <taxon>Spiralia</taxon>
        <taxon>Lophotrochozoa</taxon>
        <taxon>Mollusca</taxon>
        <taxon>Gastropoda</taxon>
        <taxon>Heterobranchia</taxon>
        <taxon>Euthyneura</taxon>
        <taxon>Panpulmonata</taxon>
        <taxon>Sacoglossa</taxon>
        <taxon>Placobranchoidea</taxon>
        <taxon>Plakobranchidae</taxon>
        <taxon>Elysia</taxon>
    </lineage>
</organism>
<reference evidence="1" key="1">
    <citation type="journal article" date="2023" name="G3 (Bethesda)">
        <title>A reference genome for the long-term kleptoplast-retaining sea slug Elysia crispata morphotype clarki.</title>
        <authorList>
            <person name="Eastman K.E."/>
            <person name="Pendleton A.L."/>
            <person name="Shaikh M.A."/>
            <person name="Suttiyut T."/>
            <person name="Ogas R."/>
            <person name="Tomko P."/>
            <person name="Gavelis G."/>
            <person name="Widhalm J.R."/>
            <person name="Wisecaver J.H."/>
        </authorList>
    </citation>
    <scope>NUCLEOTIDE SEQUENCE</scope>
    <source>
        <strain evidence="1">ECLA1</strain>
    </source>
</reference>
<name>A0AAE1E4B4_9GAST</name>
<keyword evidence="2" id="KW-1185">Reference proteome</keyword>
<comment type="caution">
    <text evidence="1">The sequence shown here is derived from an EMBL/GenBank/DDBJ whole genome shotgun (WGS) entry which is preliminary data.</text>
</comment>
<proteinExistence type="predicted"/>
<dbReference type="Proteomes" id="UP001283361">
    <property type="component" value="Unassembled WGS sequence"/>
</dbReference>
<protein>
    <submittedName>
        <fullName evidence="1">Uncharacterized protein</fullName>
    </submittedName>
</protein>
<dbReference type="EMBL" id="JAWDGP010001166">
    <property type="protein sequence ID" value="KAK3793919.1"/>
    <property type="molecule type" value="Genomic_DNA"/>
</dbReference>
<evidence type="ECO:0000313" key="2">
    <source>
        <dbReference type="Proteomes" id="UP001283361"/>
    </source>
</evidence>
<dbReference type="AlphaFoldDB" id="A0AAE1E4B4"/>
<gene>
    <name evidence="1" type="ORF">RRG08_033495</name>
</gene>
<evidence type="ECO:0000313" key="1">
    <source>
        <dbReference type="EMBL" id="KAK3793919.1"/>
    </source>
</evidence>
<sequence length="86" mass="9582">MASDRLRDISKQYAVTILDQIEESFRVRKRCGMFGSGYRDILLPVSVTGSLTEPVSREKSRMVLVGFCSIGFGNPQKVKPKLRGSS</sequence>